<dbReference type="InterPro" id="IPR036249">
    <property type="entry name" value="Thioredoxin-like_sf"/>
</dbReference>
<protein>
    <recommendedName>
        <fullName evidence="1">Spermatogenesis-associated protein 20-like TRX domain-containing protein</fullName>
    </recommendedName>
</protein>
<dbReference type="Gene3D" id="1.50.10.10">
    <property type="match status" value="1"/>
</dbReference>
<proteinExistence type="predicted"/>
<dbReference type="PIRSF" id="PIRSF006402">
    <property type="entry name" value="UCP006402_thioredoxin"/>
    <property type="match status" value="1"/>
</dbReference>
<sequence>MSTHAARGRLSLETSPYLQQHADNPVDWYPWGEEALALARREDRPILLSIGYSACHWCHVMAHESFEDPEVAALMNRLFVNIKVDREERPDLDQIYQSAHQMLTGRAGGWPLTMFLTPDGSPFFGGTYFPSAPRHGLPGFADLATRVAQSYRAQRGEIEEQNGRLRQALASTLPVPADPGAALERRPLAALREYLAGSFDQQCGGFGKAPKFPHPTDLAFLLRRYAAEGDSAARDMALATLRHMAEGGIHDQIGGGFCRYSVDQRWEIPHFEKMLYDNGPLLGLYADAWAITGEGLFREAAEGIAAWAMREMQAPEGGYFSSLDADSEGEEGRFYVWSPEAFREVLNPEEYRVAAHHWGLDGPPNFEARHWHLRVAAALPESEAALLASARKKLFVARERRIRPGRDEKVLSSWNALMIEGMAHAARIFGRPDWLASARRALDFIRSTLWREAEATGSRGGRLLATYKDGRAHLDAYLDDHALLIRALIELLQADFCSEDLEFAQALGFALLDGFADPERGGFFFTAHRHEALIHRPKPGHDNATPAGNGVAAFALQRLAHLTGVQAFGAAATSTLRLFQPQFSDHSGGFASLLEALEDWLEPPRLVILRGPPDQVRDWQGRLERRYLPTTLVLPLANGLTGLPQILSKSEGDQVNAWVCSGVTCLAPVASWVEMERILGEFP</sequence>
<dbReference type="Gene3D" id="1.50.10.20">
    <property type="match status" value="1"/>
</dbReference>
<organism evidence="2">
    <name type="scientific">mine drainage metagenome</name>
    <dbReference type="NCBI Taxonomy" id="410659"/>
    <lineage>
        <taxon>unclassified sequences</taxon>
        <taxon>metagenomes</taxon>
        <taxon>ecological metagenomes</taxon>
    </lineage>
</organism>
<evidence type="ECO:0000259" key="1">
    <source>
        <dbReference type="Pfam" id="PF03190"/>
    </source>
</evidence>
<name>A0A1J5RRW1_9ZZZZ</name>
<dbReference type="SUPFAM" id="SSF48208">
    <property type="entry name" value="Six-hairpin glycosidases"/>
    <property type="match status" value="1"/>
</dbReference>
<dbReference type="AlphaFoldDB" id="A0A1J5RRW1"/>
<dbReference type="PANTHER" id="PTHR42899">
    <property type="entry name" value="SPERMATOGENESIS-ASSOCIATED PROTEIN 20"/>
    <property type="match status" value="1"/>
</dbReference>
<dbReference type="EMBL" id="MLJW01000115">
    <property type="protein sequence ID" value="OIQ98718.1"/>
    <property type="molecule type" value="Genomic_DNA"/>
</dbReference>
<dbReference type="InterPro" id="IPR004879">
    <property type="entry name" value="Ssp411-like_TRX"/>
</dbReference>
<dbReference type="InterPro" id="IPR008928">
    <property type="entry name" value="6-hairpin_glycosidase_sf"/>
</dbReference>
<dbReference type="CDD" id="cd02955">
    <property type="entry name" value="SSP411"/>
    <property type="match status" value="1"/>
</dbReference>
<dbReference type="InterPro" id="IPR024705">
    <property type="entry name" value="Ssp411"/>
</dbReference>
<gene>
    <name evidence="2" type="ORF">GALL_192190</name>
</gene>
<dbReference type="SUPFAM" id="SSF52833">
    <property type="entry name" value="Thioredoxin-like"/>
    <property type="match status" value="1"/>
</dbReference>
<feature type="domain" description="Spermatogenesis-associated protein 20-like TRX" evidence="1">
    <location>
        <begin position="9"/>
        <end position="169"/>
    </location>
</feature>
<accession>A0A1J5RRW1</accession>
<dbReference type="Pfam" id="PF03190">
    <property type="entry name" value="Thioredox_DsbH"/>
    <property type="match status" value="1"/>
</dbReference>
<dbReference type="GO" id="GO:0005975">
    <property type="term" value="P:carbohydrate metabolic process"/>
    <property type="evidence" value="ECO:0007669"/>
    <property type="project" value="InterPro"/>
</dbReference>
<comment type="caution">
    <text evidence="2">The sequence shown here is derived from an EMBL/GenBank/DDBJ whole genome shotgun (WGS) entry which is preliminary data.</text>
</comment>
<evidence type="ECO:0000313" key="2">
    <source>
        <dbReference type="EMBL" id="OIQ98718.1"/>
    </source>
</evidence>
<dbReference type="InterPro" id="IPR012341">
    <property type="entry name" value="6hp_glycosidase-like_sf"/>
</dbReference>
<reference evidence="2" key="1">
    <citation type="submission" date="2016-10" db="EMBL/GenBank/DDBJ databases">
        <title>Sequence of Gallionella enrichment culture.</title>
        <authorList>
            <person name="Poehlein A."/>
            <person name="Muehling M."/>
            <person name="Daniel R."/>
        </authorList>
    </citation>
    <scope>NUCLEOTIDE SEQUENCE</scope>
</reference>
<dbReference type="PANTHER" id="PTHR42899:SF1">
    <property type="entry name" value="SPERMATOGENESIS-ASSOCIATED PROTEIN 20"/>
    <property type="match status" value="1"/>
</dbReference>
<dbReference type="Gene3D" id="3.40.30.10">
    <property type="entry name" value="Glutaredoxin"/>
    <property type="match status" value="1"/>
</dbReference>